<dbReference type="Pfam" id="PF00153">
    <property type="entry name" value="Mito_carr"/>
    <property type="match status" value="1"/>
</dbReference>
<dbReference type="AlphaFoldDB" id="A0A7R8V5G6"/>
<sequence length="135" mass="15061">MGVVQIAPLMGCNFMFYRLFTNTALEMKGVTDRKQLSTVLLLSLGAASGMCSKTIVYPFDLIKRRLQIQGFAQNRQTYGKQLVYAGAINCLLSILREEKLIGLYKGMIPTLIKSGATTAIHFSMYDKLSQIVEKL</sequence>
<dbReference type="Proteomes" id="UP000594454">
    <property type="component" value="Chromosome 6"/>
</dbReference>
<evidence type="ECO:0008006" key="10">
    <source>
        <dbReference type="Google" id="ProtNLM"/>
    </source>
</evidence>
<evidence type="ECO:0000313" key="8">
    <source>
        <dbReference type="EMBL" id="CAD7093221.1"/>
    </source>
</evidence>
<feature type="repeat" description="Solcar" evidence="6">
    <location>
        <begin position="36"/>
        <end position="131"/>
    </location>
</feature>
<keyword evidence="4" id="KW-0677">Repeat</keyword>
<dbReference type="SUPFAM" id="SSF103506">
    <property type="entry name" value="Mitochondrial carrier"/>
    <property type="match status" value="1"/>
</dbReference>
<dbReference type="EMBL" id="LR899014">
    <property type="protein sequence ID" value="CAD7093221.1"/>
    <property type="molecule type" value="Genomic_DNA"/>
</dbReference>
<keyword evidence="5 6" id="KW-0472">Membrane</keyword>
<dbReference type="PANTHER" id="PTHR24089">
    <property type="entry name" value="SOLUTE CARRIER FAMILY 25"/>
    <property type="match status" value="1"/>
</dbReference>
<organism evidence="8 9">
    <name type="scientific">Hermetia illucens</name>
    <name type="common">Black soldier fly</name>
    <dbReference type="NCBI Taxonomy" id="343691"/>
    <lineage>
        <taxon>Eukaryota</taxon>
        <taxon>Metazoa</taxon>
        <taxon>Ecdysozoa</taxon>
        <taxon>Arthropoda</taxon>
        <taxon>Hexapoda</taxon>
        <taxon>Insecta</taxon>
        <taxon>Pterygota</taxon>
        <taxon>Neoptera</taxon>
        <taxon>Endopterygota</taxon>
        <taxon>Diptera</taxon>
        <taxon>Brachycera</taxon>
        <taxon>Stratiomyomorpha</taxon>
        <taxon>Stratiomyidae</taxon>
        <taxon>Hermetiinae</taxon>
        <taxon>Hermetia</taxon>
    </lineage>
</organism>
<gene>
    <name evidence="8" type="ORF">HERILL_LOCUS15518</name>
</gene>
<dbReference type="GO" id="GO:0016020">
    <property type="term" value="C:membrane"/>
    <property type="evidence" value="ECO:0007669"/>
    <property type="project" value="UniProtKB-SubCell"/>
</dbReference>
<evidence type="ECO:0000313" key="9">
    <source>
        <dbReference type="Proteomes" id="UP000594454"/>
    </source>
</evidence>
<evidence type="ECO:0000256" key="7">
    <source>
        <dbReference type="RuleBase" id="RU000488"/>
    </source>
</evidence>
<evidence type="ECO:0000256" key="5">
    <source>
        <dbReference type="ARBA" id="ARBA00023136"/>
    </source>
</evidence>
<dbReference type="InterPro" id="IPR018108">
    <property type="entry name" value="MCP_transmembrane"/>
</dbReference>
<keyword evidence="3 6" id="KW-0812">Transmembrane</keyword>
<dbReference type="PROSITE" id="PS50920">
    <property type="entry name" value="SOLCAR"/>
    <property type="match status" value="1"/>
</dbReference>
<dbReference type="OrthoDB" id="18574at2759"/>
<keyword evidence="7" id="KW-0813">Transport</keyword>
<name>A0A7R8V5G6_HERIL</name>
<proteinExistence type="inferred from homology"/>
<evidence type="ECO:0000256" key="4">
    <source>
        <dbReference type="ARBA" id="ARBA00022737"/>
    </source>
</evidence>
<protein>
    <recommendedName>
        <fullName evidence="10">Mitochondrial carrier protein</fullName>
    </recommendedName>
</protein>
<dbReference type="InterPro" id="IPR023395">
    <property type="entry name" value="MCP_dom_sf"/>
</dbReference>
<comment type="similarity">
    <text evidence="2 7">Belongs to the mitochondrial carrier (TC 2.A.29) family.</text>
</comment>
<reference evidence="8 9" key="1">
    <citation type="submission" date="2020-11" db="EMBL/GenBank/DDBJ databases">
        <authorList>
            <person name="Wallbank WR R."/>
            <person name="Pardo Diaz C."/>
            <person name="Kozak K."/>
            <person name="Martin S."/>
            <person name="Jiggins C."/>
            <person name="Moest M."/>
            <person name="Warren A I."/>
            <person name="Generalovic N T."/>
            <person name="Byers J.R.P. K."/>
            <person name="Montejo-Kovacevich G."/>
            <person name="Yen C E."/>
        </authorList>
    </citation>
    <scope>NUCLEOTIDE SEQUENCE [LARGE SCALE GENOMIC DNA]</scope>
</reference>
<evidence type="ECO:0000256" key="3">
    <source>
        <dbReference type="ARBA" id="ARBA00022692"/>
    </source>
</evidence>
<dbReference type="InParanoid" id="A0A7R8V5G6"/>
<evidence type="ECO:0000256" key="1">
    <source>
        <dbReference type="ARBA" id="ARBA00004141"/>
    </source>
</evidence>
<evidence type="ECO:0000256" key="6">
    <source>
        <dbReference type="PROSITE-ProRule" id="PRU00282"/>
    </source>
</evidence>
<dbReference type="Gene3D" id="1.50.40.10">
    <property type="entry name" value="Mitochondrial carrier domain"/>
    <property type="match status" value="1"/>
</dbReference>
<accession>A0A7R8V5G6</accession>
<comment type="subcellular location">
    <subcellularLocation>
        <location evidence="1">Membrane</location>
        <topology evidence="1">Multi-pass membrane protein</topology>
    </subcellularLocation>
</comment>
<keyword evidence="9" id="KW-1185">Reference proteome</keyword>
<evidence type="ECO:0000256" key="2">
    <source>
        <dbReference type="ARBA" id="ARBA00006375"/>
    </source>
</evidence>